<comment type="subcellular location">
    <subcellularLocation>
        <location evidence="1">Endoplasmic reticulum lumen</location>
    </subcellularLocation>
</comment>
<dbReference type="GO" id="GO:0005524">
    <property type="term" value="F:ATP binding"/>
    <property type="evidence" value="ECO:0007669"/>
    <property type="project" value="UniProtKB-KW"/>
</dbReference>
<keyword evidence="12" id="KW-1185">Reference proteome</keyword>
<gene>
    <name evidence="11" type="ORF">L798_13410</name>
</gene>
<dbReference type="InterPro" id="IPR013126">
    <property type="entry name" value="Hsp_70_fam"/>
</dbReference>
<dbReference type="STRING" id="136037.A0A067RL26"/>
<dbReference type="AlphaFoldDB" id="A0A067RL26"/>
<feature type="chain" id="PRO_5001648629" description="Hypoxia up-regulated protein 1" evidence="10">
    <location>
        <begin position="33"/>
        <end position="984"/>
    </location>
</feature>
<feature type="compositionally biased region" description="Basic and acidic residues" evidence="9">
    <location>
        <begin position="590"/>
        <end position="631"/>
    </location>
</feature>
<dbReference type="CDD" id="cd10230">
    <property type="entry name" value="ASKHA_NBD_HSP70_HYOU1"/>
    <property type="match status" value="1"/>
</dbReference>
<feature type="compositionally biased region" description="Basic and acidic residues" evidence="9">
    <location>
        <begin position="641"/>
        <end position="661"/>
    </location>
</feature>
<dbReference type="Gene3D" id="2.60.34.10">
    <property type="entry name" value="Substrate Binding Domain Of DNAk, Chain A, domain 1"/>
    <property type="match status" value="1"/>
</dbReference>
<dbReference type="GO" id="GO:0030968">
    <property type="term" value="P:endoplasmic reticulum unfolded protein response"/>
    <property type="evidence" value="ECO:0007669"/>
    <property type="project" value="TreeGrafter"/>
</dbReference>
<feature type="region of interest" description="Disordered" evidence="9">
    <location>
        <begin position="899"/>
        <end position="984"/>
    </location>
</feature>
<name>A0A067RL26_ZOONE</name>
<dbReference type="Gene3D" id="1.20.1270.10">
    <property type="match status" value="1"/>
</dbReference>
<evidence type="ECO:0000256" key="2">
    <source>
        <dbReference type="ARBA" id="ARBA00007381"/>
    </source>
</evidence>
<dbReference type="OMA" id="SRTPMIQ"/>
<proteinExistence type="inferred from homology"/>
<evidence type="ECO:0000256" key="10">
    <source>
        <dbReference type="SAM" id="SignalP"/>
    </source>
</evidence>
<dbReference type="FunFam" id="3.90.640.10:FF:000012">
    <property type="entry name" value="Hypoxia up-regulated protein 1"/>
    <property type="match status" value="1"/>
</dbReference>
<evidence type="ECO:0000256" key="5">
    <source>
        <dbReference type="ARBA" id="ARBA00022824"/>
    </source>
</evidence>
<evidence type="ECO:0000256" key="6">
    <source>
        <dbReference type="ARBA" id="ARBA00022840"/>
    </source>
</evidence>
<organism evidence="11 12">
    <name type="scientific">Zootermopsis nevadensis</name>
    <name type="common">Dampwood termite</name>
    <dbReference type="NCBI Taxonomy" id="136037"/>
    <lineage>
        <taxon>Eukaryota</taxon>
        <taxon>Metazoa</taxon>
        <taxon>Ecdysozoa</taxon>
        <taxon>Arthropoda</taxon>
        <taxon>Hexapoda</taxon>
        <taxon>Insecta</taxon>
        <taxon>Pterygota</taxon>
        <taxon>Neoptera</taxon>
        <taxon>Polyneoptera</taxon>
        <taxon>Dictyoptera</taxon>
        <taxon>Blattodea</taxon>
        <taxon>Blattoidea</taxon>
        <taxon>Termitoidae</taxon>
        <taxon>Termopsidae</taxon>
        <taxon>Zootermopsis</taxon>
    </lineage>
</organism>
<protein>
    <recommendedName>
        <fullName evidence="8">Hypoxia up-regulated protein 1</fullName>
    </recommendedName>
</protein>
<dbReference type="Pfam" id="PF00012">
    <property type="entry name" value="HSP70"/>
    <property type="match status" value="1"/>
</dbReference>
<dbReference type="Gene3D" id="3.30.420.40">
    <property type="match status" value="2"/>
</dbReference>
<dbReference type="Gene3D" id="3.90.640.10">
    <property type="entry name" value="Actin, Chain A, domain 4"/>
    <property type="match status" value="1"/>
</dbReference>
<feature type="compositionally biased region" description="Basic and acidic residues" evidence="9">
    <location>
        <begin position="899"/>
        <end position="934"/>
    </location>
</feature>
<dbReference type="GO" id="GO:0140662">
    <property type="term" value="F:ATP-dependent protein folding chaperone"/>
    <property type="evidence" value="ECO:0007669"/>
    <property type="project" value="InterPro"/>
</dbReference>
<dbReference type="PANTHER" id="PTHR45639:SF3">
    <property type="entry name" value="HYPOXIA UP-REGULATED PROTEIN 1"/>
    <property type="match status" value="1"/>
</dbReference>
<dbReference type="SUPFAM" id="SSF100934">
    <property type="entry name" value="Heat shock protein 70kD (HSP70), C-terminal subdomain"/>
    <property type="match status" value="1"/>
</dbReference>
<dbReference type="OrthoDB" id="10262720at2759"/>
<keyword evidence="7" id="KW-0143">Chaperone</keyword>
<keyword evidence="6" id="KW-0067">ATP-binding</keyword>
<dbReference type="GO" id="GO:0034663">
    <property type="term" value="C:endoplasmic reticulum chaperone complex"/>
    <property type="evidence" value="ECO:0007669"/>
    <property type="project" value="TreeGrafter"/>
</dbReference>
<sequence length="984" mass="110198">MTFGFVVEGMCIRVCAFSLVMGMLLLPSQIESVAVMSVDLGSEWMKIAIVSPGVPMEIALNKESKRKTPVTIAFRDGERTFGEDAATIGVRFPKNSYSYLLELLGKSVDNPVVQLYKQRFPYYEIVPDSERDTVLFQHDSETLYSPEELLGMLLHCAREFAQESARQPINEAVLTVPGFFNQAERRALLKAAELAGLKVLQLMNDYTAVALNYGIFRRKDFNETAQYIMFYDMGATSTTATIVSYQLVKTKEKGYVETNPQLSIIGVGYDRTLGGLEMQLRLRDFLGKKFNEMKKTSNDVFKNPRALAKLFKEAGRLKNVLSANADHFAQVEGLLDDQDFKLQVTREVFETLCSDLFGRVKGPVDQALKASGLTLDVINHVILVGAGTRVPKVQEKLSEAVGMELGKSINTDEAAAMGAVYKAADLSNGFKVKKFLTKDAVLFPIQVVFERDVEGSSSPKHVKRTLFGSMNPYPQKKIITFNKHQNDFSFHVGYAELDHLSNLEMQALGPQNLSKVELKGVAETLAKHQGTNVESKGIKAHFSVDESGLLNLTNVELVVEKTLTEEELAAQEESPLSKLGSTISNFFTGSEEKKNEKVEEKPPTEEEEEKKKQEPERKEGKTGDEKKDEKPTQQGQDGETEENKKAAAPDEAKNITKAGSREKKPKVVVIKEVITSVEKKLGVPELSGNLFENAVMKIEALNEFDRQRSRRESALNALESFVFDAQGKLWLDEYKAAATEEEMEKIKNACSEVSDWLYDEGSDADAAAYESKLNELKTLTGPLYWRVKEHAERPEALAALRYMINGSLNFLNNARNMTTESPEGFFTQIELDTLEKTIKETEEWKTGMEEEQARLPLSSAPKLTVKSITDKMAVLDREVKYLVNKARIWKPKKPIDDIVKDTEKNETDGEVPKTEKPETEEEKRESEETRKDTEEPVVEGEENEGETIEEAEPMSQPEEPTSGLPEDSVSQSDGEDETKTHTEL</sequence>
<dbReference type="FunCoup" id="A0A067RL26">
    <property type="interactions" value="1827"/>
</dbReference>
<dbReference type="SUPFAM" id="SSF53067">
    <property type="entry name" value="Actin-like ATPase domain"/>
    <property type="match status" value="2"/>
</dbReference>
<dbReference type="InterPro" id="IPR029048">
    <property type="entry name" value="HSP70_C_sf"/>
</dbReference>
<keyword evidence="5" id="KW-0256">Endoplasmic reticulum</keyword>
<feature type="region of interest" description="Disordered" evidence="9">
    <location>
        <begin position="569"/>
        <end position="661"/>
    </location>
</feature>
<feature type="compositionally biased region" description="Acidic residues" evidence="9">
    <location>
        <begin position="935"/>
        <end position="952"/>
    </location>
</feature>
<evidence type="ECO:0000313" key="11">
    <source>
        <dbReference type="EMBL" id="KDR23698.1"/>
    </source>
</evidence>
<dbReference type="InterPro" id="IPR043129">
    <property type="entry name" value="ATPase_NBD"/>
</dbReference>
<comment type="similarity">
    <text evidence="2">Belongs to the heat shock protein 70 family.</text>
</comment>
<evidence type="ECO:0000256" key="4">
    <source>
        <dbReference type="ARBA" id="ARBA00022741"/>
    </source>
</evidence>
<evidence type="ECO:0000256" key="1">
    <source>
        <dbReference type="ARBA" id="ARBA00004319"/>
    </source>
</evidence>
<dbReference type="Gene3D" id="3.30.30.30">
    <property type="match status" value="1"/>
</dbReference>
<evidence type="ECO:0000256" key="9">
    <source>
        <dbReference type="SAM" id="MobiDB-lite"/>
    </source>
</evidence>
<dbReference type="PRINTS" id="PR00301">
    <property type="entry name" value="HEATSHOCK70"/>
</dbReference>
<reference evidence="11 12" key="1">
    <citation type="journal article" date="2014" name="Nat. Commun.">
        <title>Molecular traces of alternative social organization in a termite genome.</title>
        <authorList>
            <person name="Terrapon N."/>
            <person name="Li C."/>
            <person name="Robertson H.M."/>
            <person name="Ji L."/>
            <person name="Meng X."/>
            <person name="Booth W."/>
            <person name="Chen Z."/>
            <person name="Childers C.P."/>
            <person name="Glastad K.M."/>
            <person name="Gokhale K."/>
            <person name="Gowin J."/>
            <person name="Gronenberg W."/>
            <person name="Hermansen R.A."/>
            <person name="Hu H."/>
            <person name="Hunt B.G."/>
            <person name="Huylmans A.K."/>
            <person name="Khalil S.M."/>
            <person name="Mitchell R.D."/>
            <person name="Munoz-Torres M.C."/>
            <person name="Mustard J.A."/>
            <person name="Pan H."/>
            <person name="Reese J.T."/>
            <person name="Scharf M.E."/>
            <person name="Sun F."/>
            <person name="Vogel H."/>
            <person name="Xiao J."/>
            <person name="Yang W."/>
            <person name="Yang Z."/>
            <person name="Yang Z."/>
            <person name="Zhou J."/>
            <person name="Zhu J."/>
            <person name="Brent C.S."/>
            <person name="Elsik C.G."/>
            <person name="Goodisman M.A."/>
            <person name="Liberles D.A."/>
            <person name="Roe R.M."/>
            <person name="Vargo E.L."/>
            <person name="Vilcinskas A."/>
            <person name="Wang J."/>
            <person name="Bornberg-Bauer E."/>
            <person name="Korb J."/>
            <person name="Zhang G."/>
            <person name="Liebig J."/>
        </authorList>
    </citation>
    <scope>NUCLEOTIDE SEQUENCE [LARGE SCALE GENOMIC DNA]</scope>
    <source>
        <tissue evidence="11">Whole organism</tissue>
    </source>
</reference>
<dbReference type="GO" id="GO:0005788">
    <property type="term" value="C:endoplasmic reticulum lumen"/>
    <property type="evidence" value="ECO:0007669"/>
    <property type="project" value="UniProtKB-SubCell"/>
</dbReference>
<dbReference type="PANTHER" id="PTHR45639">
    <property type="entry name" value="HSC70CB, ISOFORM G-RELATED"/>
    <property type="match status" value="1"/>
</dbReference>
<accession>A0A067RL26</accession>
<feature type="signal peptide" evidence="10">
    <location>
        <begin position="1"/>
        <end position="32"/>
    </location>
</feature>
<evidence type="ECO:0000256" key="3">
    <source>
        <dbReference type="ARBA" id="ARBA00022729"/>
    </source>
</evidence>
<evidence type="ECO:0000313" key="12">
    <source>
        <dbReference type="Proteomes" id="UP000027135"/>
    </source>
</evidence>
<dbReference type="InterPro" id="IPR029047">
    <property type="entry name" value="HSP70_peptide-bd_sf"/>
</dbReference>
<dbReference type="eggNOG" id="KOG0104">
    <property type="taxonomic scope" value="Eukaryota"/>
</dbReference>
<dbReference type="FunFam" id="1.20.1270.10:FF:000002">
    <property type="entry name" value="Heat shock 70 kDa protein 4"/>
    <property type="match status" value="1"/>
</dbReference>
<dbReference type="FunFam" id="3.30.30.30:FF:000004">
    <property type="entry name" value="hypoxia up-regulated protein 1"/>
    <property type="match status" value="1"/>
</dbReference>
<dbReference type="EMBL" id="KK852450">
    <property type="protein sequence ID" value="KDR23698.1"/>
    <property type="molecule type" value="Genomic_DNA"/>
</dbReference>
<dbReference type="Proteomes" id="UP000027135">
    <property type="component" value="Unassembled WGS sequence"/>
</dbReference>
<evidence type="ECO:0000256" key="8">
    <source>
        <dbReference type="ARBA" id="ARBA00040503"/>
    </source>
</evidence>
<keyword evidence="4" id="KW-0547">Nucleotide-binding</keyword>
<dbReference type="InParanoid" id="A0A067RL26"/>
<keyword evidence="3 10" id="KW-0732">Signal</keyword>
<evidence type="ECO:0000256" key="7">
    <source>
        <dbReference type="ARBA" id="ARBA00023186"/>
    </source>
</evidence>
<feature type="compositionally biased region" description="Polar residues" evidence="9">
    <location>
        <begin position="579"/>
        <end position="588"/>
    </location>
</feature>